<dbReference type="OrthoDB" id="10371945at2759"/>
<name>I3EJ11_NEMP3</name>
<dbReference type="EMBL" id="GL870877">
    <property type="protein sequence ID" value="EIJ89208.1"/>
    <property type="molecule type" value="Genomic_DNA"/>
</dbReference>
<evidence type="ECO:0000313" key="3">
    <source>
        <dbReference type="Proteomes" id="UP000002872"/>
    </source>
</evidence>
<evidence type="ECO:0000256" key="1">
    <source>
        <dbReference type="SAM" id="Phobius"/>
    </source>
</evidence>
<dbReference type="VEuPathDB" id="MicrosporidiaDB:NEQG_01027"/>
<dbReference type="HOGENOM" id="CLU_973473_0_0_1"/>
<dbReference type="Proteomes" id="UP000002872">
    <property type="component" value="Unassembled WGS sequence"/>
</dbReference>
<feature type="transmembrane region" description="Helical" evidence="1">
    <location>
        <begin position="207"/>
        <end position="230"/>
    </location>
</feature>
<keyword evidence="3" id="KW-1185">Reference proteome</keyword>
<organism evidence="2 3">
    <name type="scientific">Nematocida parisii (strain ERTm3)</name>
    <name type="common">Nematode killer fungus</name>
    <dbReference type="NCBI Taxonomy" id="935791"/>
    <lineage>
        <taxon>Eukaryota</taxon>
        <taxon>Fungi</taxon>
        <taxon>Fungi incertae sedis</taxon>
        <taxon>Microsporidia</taxon>
        <taxon>Nematocida</taxon>
    </lineage>
</organism>
<feature type="transmembrane region" description="Helical" evidence="1">
    <location>
        <begin position="251"/>
        <end position="276"/>
    </location>
</feature>
<keyword evidence="1" id="KW-0812">Transmembrane</keyword>
<evidence type="ECO:0000313" key="2">
    <source>
        <dbReference type="EMBL" id="EIJ89208.1"/>
    </source>
</evidence>
<accession>I3EJ11</accession>
<feature type="transmembrane region" description="Helical" evidence="1">
    <location>
        <begin position="171"/>
        <end position="195"/>
    </location>
</feature>
<gene>
    <name evidence="2" type="ORF">NEQG_01027</name>
</gene>
<reference evidence="2" key="1">
    <citation type="submission" date="2011-01" db="EMBL/GenBank/DDBJ databases">
        <title>The Genome Sequence of Nematocida parisii strain ERTm3.</title>
        <authorList>
            <consortium name="The Broad Institute Genome Sequencing Platform"/>
            <consortium name="The Broad Institute Genome Sequencing Center for Infectious Disease"/>
            <person name="Cuomo C."/>
            <person name="Troemel E."/>
            <person name="Young S.K."/>
            <person name="Zeng Q."/>
            <person name="Gargeya S."/>
            <person name="Fitzgerald M."/>
            <person name="Haas B."/>
            <person name="Abouelleil A."/>
            <person name="Alvarado L."/>
            <person name="Arachchi H.M."/>
            <person name="Berlin A."/>
            <person name="Chapman S.B."/>
            <person name="Gearin G."/>
            <person name="Goldberg J."/>
            <person name="Griggs A."/>
            <person name="Gujja S."/>
            <person name="Hansen M."/>
            <person name="Heiman D."/>
            <person name="Howarth C."/>
            <person name="Larimer J."/>
            <person name="Lui A."/>
            <person name="MacDonald P.J.P."/>
            <person name="McCowen C."/>
            <person name="Montmayeur A."/>
            <person name="Murphy C."/>
            <person name="Neiman D."/>
            <person name="Pearson M."/>
            <person name="Priest M."/>
            <person name="Roberts A."/>
            <person name="Saif S."/>
            <person name="Shea T."/>
            <person name="Sisk P."/>
            <person name="Stolte C."/>
            <person name="Sykes S."/>
            <person name="Wortman J."/>
            <person name="Nusbaum C."/>
            <person name="Birren B."/>
        </authorList>
    </citation>
    <scope>NUCLEOTIDE SEQUENCE</scope>
    <source>
        <strain evidence="2">ERTm3</strain>
    </source>
</reference>
<dbReference type="InParanoid" id="I3EJ11"/>
<dbReference type="AlphaFoldDB" id="I3EJ11"/>
<keyword evidence="1" id="KW-1133">Transmembrane helix</keyword>
<keyword evidence="1" id="KW-0472">Membrane</keyword>
<feature type="transmembrane region" description="Helical" evidence="1">
    <location>
        <begin position="89"/>
        <end position="111"/>
    </location>
</feature>
<feature type="transmembrane region" description="Helical" evidence="1">
    <location>
        <begin position="131"/>
        <end position="150"/>
    </location>
</feature>
<proteinExistence type="predicted"/>
<sequence>METTLSEKTSTLCSIYNLINSNLSIIYILWGILYGYIIRNFFMIMDNGKVNEWTTFQNISIRNSKAAWKSYLRWKDGEFSAIIPLIKNILLYILVPSIILFSIEFSLPVFFTALFRSNLQLQVIFSNYVTLGVWCAALMGLLLPSTTYIYNKLDAWWGKPTDLSTRIKKELSIMLFYMSIPLVFFTKGMLIFLSYKLSIIGGYAHYWFIFKTIAGAILFGFLGLEAVSIFKSRENFKHLPKEKDLNSWGDYIINYLYCIVIMLMASTAAIQLMYFLCANVIELLHV</sequence>
<feature type="transmembrane region" description="Helical" evidence="1">
    <location>
        <begin position="15"/>
        <end position="37"/>
    </location>
</feature>
<protein>
    <submittedName>
        <fullName evidence="2">Uncharacterized protein</fullName>
    </submittedName>
</protein>